<feature type="domain" description="NlpC/P60" evidence="8">
    <location>
        <begin position="87"/>
        <end position="223"/>
    </location>
</feature>
<keyword evidence="6" id="KW-0862">Zinc</keyword>
<keyword evidence="9" id="KW-0647">Proteasome</keyword>
<dbReference type="InterPro" id="IPR051929">
    <property type="entry name" value="VirAsm_ModProt"/>
</dbReference>
<evidence type="ECO:0000256" key="6">
    <source>
        <dbReference type="ARBA" id="ARBA00022833"/>
    </source>
</evidence>
<proteinExistence type="inferred from homology"/>
<evidence type="ECO:0000259" key="8">
    <source>
        <dbReference type="PROSITE" id="PS51935"/>
    </source>
</evidence>
<keyword evidence="3" id="KW-0479">Metal-binding</keyword>
<dbReference type="PANTHER" id="PTHR34858:SF1">
    <property type="entry name" value="CYSO-CYSTEINE PEPTIDASE"/>
    <property type="match status" value="1"/>
</dbReference>
<keyword evidence="7" id="KW-0482">Metalloprotease</keyword>
<evidence type="ECO:0000256" key="3">
    <source>
        <dbReference type="ARBA" id="ARBA00022723"/>
    </source>
</evidence>
<keyword evidence="4" id="KW-0378">Hydrolase</keyword>
<evidence type="ECO:0000256" key="5">
    <source>
        <dbReference type="ARBA" id="ARBA00022807"/>
    </source>
</evidence>
<dbReference type="PANTHER" id="PTHR34858">
    <property type="entry name" value="CYSO-CYSTEINE PEPTIDASE"/>
    <property type="match status" value="1"/>
</dbReference>
<dbReference type="Gene3D" id="3.40.140.10">
    <property type="entry name" value="Cytidine Deaminase, domain 2"/>
    <property type="match status" value="1"/>
</dbReference>
<dbReference type="EMBL" id="FWWV01000033">
    <property type="protein sequence ID" value="SMB87336.1"/>
    <property type="molecule type" value="Genomic_DNA"/>
</dbReference>
<dbReference type="InterPro" id="IPR000064">
    <property type="entry name" value="NLP_P60_dom"/>
</dbReference>
<dbReference type="Proteomes" id="UP000192408">
    <property type="component" value="Unassembled WGS sequence"/>
</dbReference>
<dbReference type="STRING" id="1122938.SAMN05660772_02720"/>
<dbReference type="GO" id="GO:0008234">
    <property type="term" value="F:cysteine-type peptidase activity"/>
    <property type="evidence" value="ECO:0007669"/>
    <property type="project" value="UniProtKB-KW"/>
</dbReference>
<accession>A0A1W1V227</accession>
<dbReference type="GO" id="GO:0008235">
    <property type="term" value="F:metalloexopeptidase activity"/>
    <property type="evidence" value="ECO:0007669"/>
    <property type="project" value="TreeGrafter"/>
</dbReference>
<keyword evidence="5" id="KW-0788">Thiol protease</keyword>
<dbReference type="InterPro" id="IPR028090">
    <property type="entry name" value="JAB_dom_prok"/>
</dbReference>
<gene>
    <name evidence="9" type="ORF">SAMN05660772_02720</name>
</gene>
<dbReference type="RefSeq" id="WP_084257501.1">
    <property type="nucleotide sequence ID" value="NZ_FWWV01000033.1"/>
</dbReference>
<keyword evidence="2" id="KW-0645">Protease</keyword>
<comment type="similarity">
    <text evidence="1">Belongs to the peptidase C40 family.</text>
</comment>
<evidence type="ECO:0000256" key="1">
    <source>
        <dbReference type="ARBA" id="ARBA00007074"/>
    </source>
</evidence>
<dbReference type="AlphaFoldDB" id="A0A1W1V227"/>
<dbReference type="InterPro" id="IPR038765">
    <property type="entry name" value="Papain-like_cys_pep_sf"/>
</dbReference>
<dbReference type="Pfam" id="PF00877">
    <property type="entry name" value="NLPC_P60"/>
    <property type="match status" value="1"/>
</dbReference>
<dbReference type="GO" id="GO:0006508">
    <property type="term" value="P:proteolysis"/>
    <property type="evidence" value="ECO:0007669"/>
    <property type="project" value="UniProtKB-KW"/>
</dbReference>
<name>A0A1W1V227_9PAST</name>
<organism evidence="9 10">
    <name type="scientific">Pasteurella testudinis DSM 23072</name>
    <dbReference type="NCBI Taxonomy" id="1122938"/>
    <lineage>
        <taxon>Bacteria</taxon>
        <taxon>Pseudomonadati</taxon>
        <taxon>Pseudomonadota</taxon>
        <taxon>Gammaproteobacteria</taxon>
        <taxon>Pasteurellales</taxon>
        <taxon>Pasteurellaceae</taxon>
        <taxon>Pasteurella</taxon>
    </lineage>
</organism>
<dbReference type="SUPFAM" id="SSF102712">
    <property type="entry name" value="JAB1/MPN domain"/>
    <property type="match status" value="1"/>
</dbReference>
<evidence type="ECO:0000256" key="4">
    <source>
        <dbReference type="ARBA" id="ARBA00022801"/>
    </source>
</evidence>
<dbReference type="Gene3D" id="3.90.1720.10">
    <property type="entry name" value="endopeptidase domain like (from Nostoc punctiforme)"/>
    <property type="match status" value="1"/>
</dbReference>
<dbReference type="CDD" id="cd08073">
    <property type="entry name" value="MPN_NLPC_P60"/>
    <property type="match status" value="1"/>
</dbReference>
<dbReference type="PROSITE" id="PS51935">
    <property type="entry name" value="NLPC_P60"/>
    <property type="match status" value="1"/>
</dbReference>
<evidence type="ECO:0000313" key="9">
    <source>
        <dbReference type="EMBL" id="SMB87336.1"/>
    </source>
</evidence>
<protein>
    <submittedName>
        <fullName evidence="9">Proteasome lid subunit RPN8/RPN11, contains Jab1/MPN metalloenzyme (JAMM) motif</fullName>
    </submittedName>
</protein>
<evidence type="ECO:0000256" key="7">
    <source>
        <dbReference type="ARBA" id="ARBA00023049"/>
    </source>
</evidence>
<keyword evidence="10" id="KW-1185">Reference proteome</keyword>
<dbReference type="GO" id="GO:0008270">
    <property type="term" value="F:zinc ion binding"/>
    <property type="evidence" value="ECO:0007669"/>
    <property type="project" value="TreeGrafter"/>
</dbReference>
<dbReference type="SUPFAM" id="SSF54001">
    <property type="entry name" value="Cysteine proteinases"/>
    <property type="match status" value="1"/>
</dbReference>
<dbReference type="GO" id="GO:0000502">
    <property type="term" value="C:proteasome complex"/>
    <property type="evidence" value="ECO:0007669"/>
    <property type="project" value="UniProtKB-KW"/>
</dbReference>
<evidence type="ECO:0000313" key="10">
    <source>
        <dbReference type="Proteomes" id="UP000192408"/>
    </source>
</evidence>
<dbReference type="Pfam" id="PF14464">
    <property type="entry name" value="Prok-JAB"/>
    <property type="match status" value="1"/>
</dbReference>
<sequence length="242" mass="28389">MTIEQQIIEYAKQQEPREMCGFVVFKGKKKQFIPCENIASDPISYFEVAADDWIKVQEYDGVIALVHSHPNGERALSTADRQMQIQSNLDWWLVTRGEIRKFRNVPPLLGRDFKHRESDCYTIICDAYMLAGTELPQVEYDEDWYEQGKDLYIETLKNSGFEQVTEPQLGDVILMQVISPVANHSAIYLGDNLMLQQCNNRLSKRDYYNGYWERHTHSIWRFKQWQQLDFTAIYNDLALSLS</sequence>
<evidence type="ECO:0000256" key="2">
    <source>
        <dbReference type="ARBA" id="ARBA00022670"/>
    </source>
</evidence>
<reference evidence="10" key="1">
    <citation type="submission" date="2017-04" db="EMBL/GenBank/DDBJ databases">
        <authorList>
            <person name="Varghese N."/>
            <person name="Submissions S."/>
        </authorList>
    </citation>
    <scope>NUCLEOTIDE SEQUENCE [LARGE SCALE GENOMIC DNA]</scope>
    <source>
        <strain evidence="10">DSM 23072</strain>
    </source>
</reference>